<dbReference type="GO" id="GO:0016491">
    <property type="term" value="F:oxidoreductase activity"/>
    <property type="evidence" value="ECO:0007669"/>
    <property type="project" value="UniProtKB-KW"/>
</dbReference>
<keyword evidence="4" id="KW-1185">Reference proteome</keyword>
<organism evidence="3 4">
    <name type="scientific">Thermaurantimonas aggregans</name>
    <dbReference type="NCBI Taxonomy" id="2173829"/>
    <lineage>
        <taxon>Bacteria</taxon>
        <taxon>Pseudomonadati</taxon>
        <taxon>Bacteroidota</taxon>
        <taxon>Flavobacteriia</taxon>
        <taxon>Flavobacteriales</taxon>
        <taxon>Schleiferiaceae</taxon>
        <taxon>Thermaurantimonas</taxon>
    </lineage>
</organism>
<dbReference type="InterPro" id="IPR002347">
    <property type="entry name" value="SDR_fam"/>
</dbReference>
<dbReference type="PANTHER" id="PTHR42879:SF2">
    <property type="entry name" value="3-OXOACYL-[ACYL-CARRIER-PROTEIN] REDUCTASE FABG"/>
    <property type="match status" value="1"/>
</dbReference>
<evidence type="ECO:0000256" key="1">
    <source>
        <dbReference type="ARBA" id="ARBA00006484"/>
    </source>
</evidence>
<evidence type="ECO:0000313" key="3">
    <source>
        <dbReference type="EMBL" id="GCD77594.1"/>
    </source>
</evidence>
<dbReference type="Pfam" id="PF13561">
    <property type="entry name" value="adh_short_C2"/>
    <property type="match status" value="1"/>
</dbReference>
<dbReference type="AlphaFoldDB" id="A0A401XKT0"/>
<protein>
    <submittedName>
        <fullName evidence="3">Beta-ketoacyl-ACP reductase</fullName>
    </submittedName>
</protein>
<dbReference type="Proteomes" id="UP000286715">
    <property type="component" value="Unassembled WGS sequence"/>
</dbReference>
<dbReference type="PROSITE" id="PS00061">
    <property type="entry name" value="ADH_SHORT"/>
    <property type="match status" value="1"/>
</dbReference>
<dbReference type="RefSeq" id="WP_124397657.1">
    <property type="nucleotide sequence ID" value="NZ_BHZE01000008.1"/>
</dbReference>
<evidence type="ECO:0000313" key="4">
    <source>
        <dbReference type="Proteomes" id="UP000286715"/>
    </source>
</evidence>
<dbReference type="PRINTS" id="PR00081">
    <property type="entry name" value="GDHRDH"/>
</dbReference>
<dbReference type="PRINTS" id="PR00080">
    <property type="entry name" value="SDRFAMILY"/>
</dbReference>
<reference evidence="3 4" key="1">
    <citation type="submission" date="2018-11" db="EMBL/GenBank/DDBJ databases">
        <title>Schleiferia aggregans sp. nov., a moderately thermophilic heterotrophic bacterium isolated from microbial mats at a terrestrial hot spring.</title>
        <authorList>
            <person name="Iino T."/>
            <person name="Ohkuma M."/>
            <person name="Haruta S."/>
        </authorList>
    </citation>
    <scope>NUCLEOTIDE SEQUENCE [LARGE SCALE GENOMIC DNA]</scope>
    <source>
        <strain evidence="3 4">LA</strain>
    </source>
</reference>
<comment type="similarity">
    <text evidence="1">Belongs to the short-chain dehydrogenases/reductases (SDR) family.</text>
</comment>
<dbReference type="GO" id="GO:0032787">
    <property type="term" value="P:monocarboxylic acid metabolic process"/>
    <property type="evidence" value="ECO:0007669"/>
    <property type="project" value="UniProtKB-ARBA"/>
</dbReference>
<dbReference type="InterPro" id="IPR050259">
    <property type="entry name" value="SDR"/>
</dbReference>
<comment type="caution">
    <text evidence="3">The sequence shown here is derived from an EMBL/GenBank/DDBJ whole genome shotgun (WGS) entry which is preliminary data.</text>
</comment>
<dbReference type="FunFam" id="3.40.50.720:FF:000173">
    <property type="entry name" value="3-oxoacyl-[acyl-carrier protein] reductase"/>
    <property type="match status" value="1"/>
</dbReference>
<dbReference type="OrthoDB" id="9804104at2"/>
<proteinExistence type="inferred from homology"/>
<dbReference type="SUPFAM" id="SSF51735">
    <property type="entry name" value="NAD(P)-binding Rossmann-fold domains"/>
    <property type="match status" value="1"/>
</dbReference>
<sequence length="240" mass="25766">MDEPKKNLLLTGASGGIGRAIIPVLAEAGYKLYLQANRQAEALMEFIDEKKIDAVVVRLSLRTADDVRALRKKIADPIHVLVANAGISRSAPAHKMKERDWQETLDVNLSVPFYLAQSFFSDMRAAGFGRVIFVSSVVGSTMVRGTAAYAASKAGLMGLARALAADWAAFGITANCIAPGYMDAGMIEQIPENILPYFRDKSVQGRLGPADEIGYAIAYLASEKSSFVTGQTLHINGGIV</sequence>
<dbReference type="Gene3D" id="3.40.50.720">
    <property type="entry name" value="NAD(P)-binding Rossmann-like Domain"/>
    <property type="match status" value="1"/>
</dbReference>
<keyword evidence="2" id="KW-0560">Oxidoreductase</keyword>
<gene>
    <name evidence="3" type="primary">fabG</name>
    <name evidence="3" type="ORF">JCM31826_10760</name>
</gene>
<dbReference type="InterPro" id="IPR020904">
    <property type="entry name" value="Sc_DH/Rdtase_CS"/>
</dbReference>
<dbReference type="PANTHER" id="PTHR42879">
    <property type="entry name" value="3-OXOACYL-(ACYL-CARRIER-PROTEIN) REDUCTASE"/>
    <property type="match status" value="1"/>
</dbReference>
<evidence type="ECO:0000256" key="2">
    <source>
        <dbReference type="ARBA" id="ARBA00023002"/>
    </source>
</evidence>
<accession>A0A401XKT0</accession>
<dbReference type="EMBL" id="BHZE01000008">
    <property type="protein sequence ID" value="GCD77594.1"/>
    <property type="molecule type" value="Genomic_DNA"/>
</dbReference>
<name>A0A401XKT0_9FLAO</name>
<dbReference type="InterPro" id="IPR036291">
    <property type="entry name" value="NAD(P)-bd_dom_sf"/>
</dbReference>